<dbReference type="AlphaFoldDB" id="A0A9N9X4Y5"/>
<evidence type="ECO:0000256" key="1">
    <source>
        <dbReference type="SAM" id="MobiDB-lite"/>
    </source>
</evidence>
<dbReference type="Pfam" id="PF16064">
    <property type="entry name" value="DUF4806"/>
    <property type="match status" value="1"/>
</dbReference>
<reference evidence="3" key="1">
    <citation type="submission" date="2022-01" db="EMBL/GenBank/DDBJ databases">
        <authorList>
            <person name="King R."/>
        </authorList>
    </citation>
    <scope>NUCLEOTIDE SEQUENCE</scope>
</reference>
<feature type="compositionally biased region" description="Polar residues" evidence="1">
    <location>
        <begin position="100"/>
        <end position="117"/>
    </location>
</feature>
<dbReference type="EMBL" id="OU896713">
    <property type="protein sequence ID" value="CAG9823938.1"/>
    <property type="molecule type" value="Genomic_DNA"/>
</dbReference>
<evidence type="ECO:0000313" key="3">
    <source>
        <dbReference type="EMBL" id="CAG9823938.1"/>
    </source>
</evidence>
<organism evidence="3 4">
    <name type="scientific">Phaedon cochleariae</name>
    <name type="common">Mustard beetle</name>
    <dbReference type="NCBI Taxonomy" id="80249"/>
    <lineage>
        <taxon>Eukaryota</taxon>
        <taxon>Metazoa</taxon>
        <taxon>Ecdysozoa</taxon>
        <taxon>Arthropoda</taxon>
        <taxon>Hexapoda</taxon>
        <taxon>Insecta</taxon>
        <taxon>Pterygota</taxon>
        <taxon>Neoptera</taxon>
        <taxon>Endopterygota</taxon>
        <taxon>Coleoptera</taxon>
        <taxon>Polyphaga</taxon>
        <taxon>Cucujiformia</taxon>
        <taxon>Chrysomeloidea</taxon>
        <taxon>Chrysomelidae</taxon>
        <taxon>Chrysomelinae</taxon>
        <taxon>Chrysomelini</taxon>
        <taxon>Phaedon</taxon>
    </lineage>
</organism>
<dbReference type="PANTHER" id="PTHR34153">
    <property type="entry name" value="SI:CH211-262H13.3-RELATED-RELATED"/>
    <property type="match status" value="1"/>
</dbReference>
<name>A0A9N9X4Y5_PHACE</name>
<feature type="domain" description="DUF4806" evidence="2">
    <location>
        <begin position="171"/>
        <end position="250"/>
    </location>
</feature>
<dbReference type="OrthoDB" id="6747351at2759"/>
<dbReference type="PANTHER" id="PTHR34153:SF2">
    <property type="entry name" value="SI:CH211-262H13.3-RELATED"/>
    <property type="match status" value="1"/>
</dbReference>
<accession>A0A9N9X4Y5</accession>
<reference evidence="3" key="2">
    <citation type="submission" date="2022-10" db="EMBL/GenBank/DDBJ databases">
        <authorList>
            <consortium name="ENA_rothamsted_submissions"/>
            <consortium name="culmorum"/>
            <person name="King R."/>
        </authorList>
    </citation>
    <scope>NUCLEOTIDE SEQUENCE</scope>
</reference>
<dbReference type="InterPro" id="IPR032071">
    <property type="entry name" value="DUF4806"/>
</dbReference>
<dbReference type="Proteomes" id="UP001153737">
    <property type="component" value="Chromosome 7"/>
</dbReference>
<keyword evidence="4" id="KW-1185">Reference proteome</keyword>
<protein>
    <recommendedName>
        <fullName evidence="2">DUF4806 domain-containing protein</fullName>
    </recommendedName>
</protein>
<sequence>MQLHLESTPLGTFTNLVRPQDNFETARGKAKIAEDTSDLNSEAYEISYVRPARRTRKKIISSSDEDSDTTIIPSPPKMITTKKKSNRPTYSEPVRAMRATQPNPVQLTPVQTNQPSNRPAPGIPSPAPRREYIKELLRQVRYLKNAVEDLVNTFSKKQPESETMLESIFSKFTLPINNERDLEELNSFLQNEESFREAVKKLSMTGGNSLYEFVRRCMGRLFTNNLAHNFSWLGRRKKKPFHDLRVANLIMKAIIKAKNVDTKEAERALAMCVEQETECRVKLLECVFYNFCFEIVIYRVDQPTSSIFESPCISQNI</sequence>
<gene>
    <name evidence="3" type="ORF">PHAECO_LOCUS11449</name>
</gene>
<evidence type="ECO:0000259" key="2">
    <source>
        <dbReference type="Pfam" id="PF16064"/>
    </source>
</evidence>
<feature type="region of interest" description="Disordered" evidence="1">
    <location>
        <begin position="59"/>
        <end position="128"/>
    </location>
</feature>
<proteinExistence type="predicted"/>
<evidence type="ECO:0000313" key="4">
    <source>
        <dbReference type="Proteomes" id="UP001153737"/>
    </source>
</evidence>